<comment type="caution">
    <text evidence="1">The sequence shown here is derived from an EMBL/GenBank/DDBJ whole genome shotgun (WGS) entry which is preliminary data.</text>
</comment>
<evidence type="ECO:0000313" key="2">
    <source>
        <dbReference type="Proteomes" id="UP000239181"/>
    </source>
</evidence>
<dbReference type="AlphaFoldDB" id="A0A2S9I6X1"/>
<dbReference type="RefSeq" id="WP_105594698.1">
    <property type="nucleotide sequence ID" value="NZ_PDET01000018.1"/>
</dbReference>
<dbReference type="OrthoDB" id="6636727at2"/>
<organism evidence="1 2">
    <name type="scientific">Pantoea coffeiphila</name>
    <dbReference type="NCBI Taxonomy" id="1465635"/>
    <lineage>
        <taxon>Bacteria</taxon>
        <taxon>Pseudomonadati</taxon>
        <taxon>Pseudomonadota</taxon>
        <taxon>Gammaproteobacteria</taxon>
        <taxon>Enterobacterales</taxon>
        <taxon>Erwiniaceae</taxon>
        <taxon>Pantoea</taxon>
    </lineage>
</organism>
<protein>
    <submittedName>
        <fullName evidence="1">Uncharacterized protein</fullName>
    </submittedName>
</protein>
<dbReference type="Proteomes" id="UP000239181">
    <property type="component" value="Unassembled WGS sequence"/>
</dbReference>
<dbReference type="EMBL" id="PDET01000018">
    <property type="protein sequence ID" value="PRD13516.1"/>
    <property type="molecule type" value="Genomic_DNA"/>
</dbReference>
<proteinExistence type="predicted"/>
<gene>
    <name evidence="1" type="ORF">CQW29_21080</name>
</gene>
<accession>A0A2S9I6X1</accession>
<keyword evidence="2" id="KW-1185">Reference proteome</keyword>
<reference evidence="1 2" key="1">
    <citation type="submission" date="2017-10" db="EMBL/GenBank/DDBJ databases">
        <title>Draft genome of two endophytic bacteria isolated from 'guarana' Paullinia cupana (Mart.) Ducke.</title>
        <authorList>
            <person name="Siqueira K.A."/>
            <person name="Liotti R.G."/>
            <person name="Mendes T.A."/>
            <person name="Soares M.A."/>
        </authorList>
    </citation>
    <scope>NUCLEOTIDE SEQUENCE [LARGE SCALE GENOMIC DNA]</scope>
    <source>
        <strain evidence="1 2">342</strain>
    </source>
</reference>
<name>A0A2S9I6X1_9GAMM</name>
<evidence type="ECO:0000313" key="1">
    <source>
        <dbReference type="EMBL" id="PRD13516.1"/>
    </source>
</evidence>
<sequence>MSITEQQIIDLEDEINEILQEDAAKIHFSFHAAYERLNDERNKPPITLSELEDVFKLFIHVHLQAVLGFDEGTTFTIKCNKSALHFPCAIEHEREYGKIWVIQNVVTAMRKEGFKSKDPIILEVN</sequence>